<dbReference type="SUPFAM" id="SSF47226">
    <property type="entry name" value="Histidine-containing phosphotransfer domain, HPT domain"/>
    <property type="match status" value="1"/>
</dbReference>
<evidence type="ECO:0000313" key="4">
    <source>
        <dbReference type="EMBL" id="GLB43856.1"/>
    </source>
</evidence>
<dbReference type="PANTHER" id="PTHR28242:SF52">
    <property type="entry name" value="PHOSPHORELAY INTERMEDIATE PROTEIN YPD1"/>
    <property type="match status" value="1"/>
</dbReference>
<dbReference type="GO" id="GO:0043424">
    <property type="term" value="F:protein histidine kinase binding"/>
    <property type="evidence" value="ECO:0007669"/>
    <property type="project" value="InterPro"/>
</dbReference>
<dbReference type="Gene3D" id="1.20.120.160">
    <property type="entry name" value="HPT domain"/>
    <property type="match status" value="1"/>
</dbReference>
<dbReference type="SMART" id="SM00073">
    <property type="entry name" value="HPT"/>
    <property type="match status" value="1"/>
</dbReference>
<protein>
    <submittedName>
        <fullName evidence="4">CAIB BAIF family enzyme</fullName>
    </submittedName>
</protein>
<feature type="modified residue" description="Phosphohistidine" evidence="1">
    <location>
        <position position="135"/>
    </location>
</feature>
<dbReference type="PROSITE" id="PS50894">
    <property type="entry name" value="HPT"/>
    <property type="match status" value="1"/>
</dbReference>
<feature type="domain" description="HPt" evidence="3">
    <location>
        <begin position="96"/>
        <end position="197"/>
    </location>
</feature>
<organism evidence="4 5">
    <name type="scientific">Lyophyllum shimeji</name>
    <name type="common">Hon-shimeji</name>
    <name type="synonym">Tricholoma shimeji</name>
    <dbReference type="NCBI Taxonomy" id="47721"/>
    <lineage>
        <taxon>Eukaryota</taxon>
        <taxon>Fungi</taxon>
        <taxon>Dikarya</taxon>
        <taxon>Basidiomycota</taxon>
        <taxon>Agaricomycotina</taxon>
        <taxon>Agaricomycetes</taxon>
        <taxon>Agaricomycetidae</taxon>
        <taxon>Agaricales</taxon>
        <taxon>Tricholomatineae</taxon>
        <taxon>Lyophyllaceae</taxon>
        <taxon>Lyophyllum</taxon>
    </lineage>
</organism>
<keyword evidence="5" id="KW-1185">Reference proteome</keyword>
<accession>A0A9P3UV72</accession>
<dbReference type="GO" id="GO:0000160">
    <property type="term" value="P:phosphorelay signal transduction system"/>
    <property type="evidence" value="ECO:0007669"/>
    <property type="project" value="InterPro"/>
</dbReference>
<dbReference type="GO" id="GO:0005737">
    <property type="term" value="C:cytoplasm"/>
    <property type="evidence" value="ECO:0007669"/>
    <property type="project" value="TreeGrafter"/>
</dbReference>
<dbReference type="Proteomes" id="UP001063166">
    <property type="component" value="Unassembled WGS sequence"/>
</dbReference>
<evidence type="ECO:0000313" key="5">
    <source>
        <dbReference type="Proteomes" id="UP001063166"/>
    </source>
</evidence>
<dbReference type="GO" id="GO:0005634">
    <property type="term" value="C:nucleus"/>
    <property type="evidence" value="ECO:0007669"/>
    <property type="project" value="TreeGrafter"/>
</dbReference>
<sequence length="212" mass="23062">MREAAIPSLKQHDLPSPLSPTLPVDEPNDKPASPPSPPLTPAKSSSPPPSEPAPNPEKAPEPESDPSESKMHCSFDSDIVDMDTFRQLLELDDDATHDFSKGMAWAYFTQAEQTFKDMEKALAGQNLAQLSSLGHYLKGSSAALGLSKVQASCEKIQHFGQRRDEAAGEDVTESVALDKIKGLLSQVNDEYAAAESWLKRWYKENAVDGAEP</sequence>
<dbReference type="InterPro" id="IPR008207">
    <property type="entry name" value="Sig_transdc_His_kin_Hpt_dom"/>
</dbReference>
<proteinExistence type="predicted"/>
<gene>
    <name evidence="4" type="ORF">LshimejAT787_1500400</name>
</gene>
<comment type="caution">
    <text evidence="4">The sequence shown here is derived from an EMBL/GenBank/DDBJ whole genome shotgun (WGS) entry which is preliminary data.</text>
</comment>
<dbReference type="Pfam" id="PF01627">
    <property type="entry name" value="Hpt"/>
    <property type="match status" value="1"/>
</dbReference>
<dbReference type="GO" id="GO:0009927">
    <property type="term" value="F:histidine phosphotransfer kinase activity"/>
    <property type="evidence" value="ECO:0007669"/>
    <property type="project" value="InterPro"/>
</dbReference>
<feature type="region of interest" description="Disordered" evidence="2">
    <location>
        <begin position="1"/>
        <end position="75"/>
    </location>
</feature>
<name>A0A9P3UV72_LYOSH</name>
<dbReference type="AlphaFoldDB" id="A0A9P3UV72"/>
<evidence type="ECO:0000256" key="2">
    <source>
        <dbReference type="SAM" id="MobiDB-lite"/>
    </source>
</evidence>
<feature type="compositionally biased region" description="Pro residues" evidence="2">
    <location>
        <begin position="32"/>
        <end position="57"/>
    </location>
</feature>
<dbReference type="EMBL" id="BRPK01000015">
    <property type="protein sequence ID" value="GLB43856.1"/>
    <property type="molecule type" value="Genomic_DNA"/>
</dbReference>
<keyword evidence="1" id="KW-0597">Phosphoprotein</keyword>
<reference evidence="4" key="1">
    <citation type="submission" date="2022-07" db="EMBL/GenBank/DDBJ databases">
        <title>The genome of Lyophyllum shimeji provides insight into the initial evolution of ectomycorrhizal fungal genome.</title>
        <authorList>
            <person name="Kobayashi Y."/>
            <person name="Shibata T."/>
            <person name="Hirakawa H."/>
            <person name="Shigenobu S."/>
            <person name="Nishiyama T."/>
            <person name="Yamada A."/>
            <person name="Hasebe M."/>
            <person name="Kawaguchi M."/>
        </authorList>
    </citation>
    <scope>NUCLEOTIDE SEQUENCE</scope>
    <source>
        <strain evidence="4">AT787</strain>
    </source>
</reference>
<evidence type="ECO:0000256" key="1">
    <source>
        <dbReference type="PROSITE-ProRule" id="PRU00110"/>
    </source>
</evidence>
<evidence type="ECO:0000259" key="3">
    <source>
        <dbReference type="PROSITE" id="PS50894"/>
    </source>
</evidence>
<dbReference type="InterPro" id="IPR036641">
    <property type="entry name" value="HPT_dom_sf"/>
</dbReference>
<dbReference type="PANTHER" id="PTHR28242">
    <property type="entry name" value="PHOSPHORELAY INTERMEDIATE PROTEIN YPD1"/>
    <property type="match status" value="1"/>
</dbReference>
<dbReference type="OrthoDB" id="1673781at2759"/>
<dbReference type="InterPro" id="IPR045871">
    <property type="entry name" value="AHP1-5/YPD1"/>
</dbReference>